<name>A0AAD9LRB7_9STRA</name>
<organism evidence="1 2">
    <name type="scientific">Phytophthora citrophthora</name>
    <dbReference type="NCBI Taxonomy" id="4793"/>
    <lineage>
        <taxon>Eukaryota</taxon>
        <taxon>Sar</taxon>
        <taxon>Stramenopiles</taxon>
        <taxon>Oomycota</taxon>
        <taxon>Peronosporomycetes</taxon>
        <taxon>Peronosporales</taxon>
        <taxon>Peronosporaceae</taxon>
        <taxon>Phytophthora</taxon>
    </lineage>
</organism>
<reference evidence="1" key="1">
    <citation type="submission" date="2023-08" db="EMBL/GenBank/DDBJ databases">
        <title>Reference Genome Resource for the Citrus Pathogen Phytophthora citrophthora.</title>
        <authorList>
            <person name="Moller H."/>
            <person name="Coetzee B."/>
            <person name="Rose L.J."/>
            <person name="Van Niekerk J.M."/>
        </authorList>
    </citation>
    <scope>NUCLEOTIDE SEQUENCE</scope>
    <source>
        <strain evidence="1">STE-U-9442</strain>
    </source>
</reference>
<evidence type="ECO:0000313" key="1">
    <source>
        <dbReference type="EMBL" id="KAK1946688.1"/>
    </source>
</evidence>
<keyword evidence="2" id="KW-1185">Reference proteome</keyword>
<dbReference type="Proteomes" id="UP001259832">
    <property type="component" value="Unassembled WGS sequence"/>
</dbReference>
<dbReference type="PANTHER" id="PTHR33266">
    <property type="entry name" value="CHROMOSOME 15, WHOLE GENOME SHOTGUN SEQUENCE"/>
    <property type="match status" value="1"/>
</dbReference>
<evidence type="ECO:0000313" key="2">
    <source>
        <dbReference type="Proteomes" id="UP001259832"/>
    </source>
</evidence>
<accession>A0AAD9LRB7</accession>
<dbReference type="AlphaFoldDB" id="A0AAD9LRB7"/>
<sequence>MKAESRMIFLKVKVDVGFSTLRTTIADMDDTEMGYEEKVPAALGQRLSAAAFNALKDKGVHERELQLQLQGEQVNDKVEESIRQTVHSAYLPDAIENRLSMADFKGASDAAIAELRVIQSETPVRVASSKPRDIVPAAFDMPYEGGADVSFQKHLVACCHAYINDTLNDKYTAPYVTITQSSGFGKSRIVKRLAEKDGPIEHNGTRFDVKVLYICARTIERSSGTSNQPVEKRKKLSVTPVLVVAIDEARSLLEIKGNRGKIALQYLRQALITVNRSSTVRKASGLIFGVLVDTNPLVHESAVEDTENMPSLMDYNPKTVLFPPFVLTETMDIMVKKLGDDQKTSKSRVLTTDEDDVWTALVSMGRPLWRSVD</sequence>
<dbReference type="EMBL" id="JASMQC010000003">
    <property type="protein sequence ID" value="KAK1946688.1"/>
    <property type="molecule type" value="Genomic_DNA"/>
</dbReference>
<proteinExistence type="predicted"/>
<gene>
    <name evidence="1" type="ORF">P3T76_002240</name>
</gene>
<dbReference type="PANTHER" id="PTHR33266:SF1">
    <property type="entry name" value="F-BOX DOMAIN-CONTAINING PROTEIN"/>
    <property type="match status" value="1"/>
</dbReference>
<protein>
    <submittedName>
        <fullName evidence="1">Uncharacterized protein</fullName>
    </submittedName>
</protein>
<comment type="caution">
    <text evidence="1">The sequence shown here is derived from an EMBL/GenBank/DDBJ whole genome shotgun (WGS) entry which is preliminary data.</text>
</comment>